<dbReference type="Pfam" id="PF13407">
    <property type="entry name" value="Peripla_BP_4"/>
    <property type="match status" value="1"/>
</dbReference>
<name>A0A498CQC3_9FIRM</name>
<dbReference type="EMBL" id="RCHT01000010">
    <property type="protein sequence ID" value="RLL11036.1"/>
    <property type="molecule type" value="Genomic_DNA"/>
</dbReference>
<dbReference type="PANTHER" id="PTHR46847">
    <property type="entry name" value="D-ALLOSE-BINDING PERIPLASMIC PROTEIN-RELATED"/>
    <property type="match status" value="1"/>
</dbReference>
<dbReference type="GO" id="GO:0030246">
    <property type="term" value="F:carbohydrate binding"/>
    <property type="evidence" value="ECO:0007669"/>
    <property type="project" value="UniProtKB-ARBA"/>
</dbReference>
<reference evidence="7 8" key="1">
    <citation type="submission" date="2018-10" db="EMBL/GenBank/DDBJ databases">
        <title>Anaerotruncus faecis sp. nov., isolated from human feces.</title>
        <authorList>
            <person name="Wang Y.-J."/>
        </authorList>
    </citation>
    <scope>NUCLEOTIDE SEQUENCE [LARGE SCALE GENOMIC DNA]</scope>
    <source>
        <strain evidence="7 8">22A2-44</strain>
    </source>
</reference>
<evidence type="ECO:0000313" key="8">
    <source>
        <dbReference type="Proteomes" id="UP000276301"/>
    </source>
</evidence>
<gene>
    <name evidence="7" type="ORF">D4A47_07555</name>
</gene>
<organism evidence="7 8">
    <name type="scientific">Anaerotruncus massiliensis</name>
    <name type="common">ex Liu et al. 2021</name>
    <dbReference type="NCBI Taxonomy" id="2321404"/>
    <lineage>
        <taxon>Bacteria</taxon>
        <taxon>Bacillati</taxon>
        <taxon>Bacillota</taxon>
        <taxon>Clostridia</taxon>
        <taxon>Eubacteriales</taxon>
        <taxon>Oscillospiraceae</taxon>
        <taxon>Anaerotruncus</taxon>
    </lineage>
</organism>
<dbReference type="RefSeq" id="WP_121586821.1">
    <property type="nucleotide sequence ID" value="NZ_RCHT01000010.1"/>
</dbReference>
<evidence type="ECO:0000256" key="1">
    <source>
        <dbReference type="ARBA" id="ARBA00004196"/>
    </source>
</evidence>
<evidence type="ECO:0000259" key="6">
    <source>
        <dbReference type="Pfam" id="PF13407"/>
    </source>
</evidence>
<evidence type="ECO:0000313" key="7">
    <source>
        <dbReference type="EMBL" id="RLL11036.1"/>
    </source>
</evidence>
<dbReference type="InterPro" id="IPR028082">
    <property type="entry name" value="Peripla_BP_I"/>
</dbReference>
<dbReference type="PROSITE" id="PS51257">
    <property type="entry name" value="PROKAR_LIPOPROTEIN"/>
    <property type="match status" value="1"/>
</dbReference>
<dbReference type="Proteomes" id="UP000276301">
    <property type="component" value="Unassembled WGS sequence"/>
</dbReference>
<dbReference type="Gene3D" id="3.40.50.2300">
    <property type="match status" value="2"/>
</dbReference>
<dbReference type="GO" id="GO:0030313">
    <property type="term" value="C:cell envelope"/>
    <property type="evidence" value="ECO:0007669"/>
    <property type="project" value="UniProtKB-SubCell"/>
</dbReference>
<feature type="compositionally biased region" description="Low complexity" evidence="4">
    <location>
        <begin position="34"/>
        <end position="51"/>
    </location>
</feature>
<keyword evidence="8" id="KW-1185">Reference proteome</keyword>
<dbReference type="PANTHER" id="PTHR46847:SF1">
    <property type="entry name" value="D-ALLOSE-BINDING PERIPLASMIC PROTEIN-RELATED"/>
    <property type="match status" value="1"/>
</dbReference>
<protein>
    <submittedName>
        <fullName evidence="7">LacI family transcriptional regulator</fullName>
    </submittedName>
</protein>
<evidence type="ECO:0000256" key="3">
    <source>
        <dbReference type="ARBA" id="ARBA00022729"/>
    </source>
</evidence>
<comment type="similarity">
    <text evidence="2">Belongs to the bacterial solute-binding protein 2 family.</text>
</comment>
<dbReference type="AlphaFoldDB" id="A0A498CQC3"/>
<keyword evidence="3 5" id="KW-0732">Signal</keyword>
<accession>A0A498CQC3</accession>
<feature type="domain" description="Periplasmic binding protein" evidence="6">
    <location>
        <begin position="59"/>
        <end position="354"/>
    </location>
</feature>
<feature type="region of interest" description="Disordered" evidence="4">
    <location>
        <begin position="25"/>
        <end position="51"/>
    </location>
</feature>
<comment type="caution">
    <text evidence="7">The sequence shown here is derived from an EMBL/GenBank/DDBJ whole genome shotgun (WGS) entry which is preliminary data.</text>
</comment>
<dbReference type="CDD" id="cd20005">
    <property type="entry name" value="PBP1_ABC_sugar_binding-like"/>
    <property type="match status" value="1"/>
</dbReference>
<evidence type="ECO:0000256" key="2">
    <source>
        <dbReference type="ARBA" id="ARBA00007639"/>
    </source>
</evidence>
<dbReference type="SUPFAM" id="SSF53822">
    <property type="entry name" value="Periplasmic binding protein-like I"/>
    <property type="match status" value="1"/>
</dbReference>
<feature type="signal peptide" evidence="5">
    <location>
        <begin position="1"/>
        <end position="21"/>
    </location>
</feature>
<comment type="subcellular location">
    <subcellularLocation>
        <location evidence="1">Cell envelope</location>
    </subcellularLocation>
</comment>
<proteinExistence type="inferred from homology"/>
<evidence type="ECO:0000256" key="4">
    <source>
        <dbReference type="SAM" id="MobiDB-lite"/>
    </source>
</evidence>
<sequence length="384" mass="39390">MKKFLAIVLAGLMLISISACGSKPAAEPTPAPAAPADTAEPAPDAAAPAPADNGEKPYIAVVSKGFQHQFWQVVKKGADQAAADLGVEITFDGPPTESDIAIQVDMLKSAMDKKPAAVCLAALDTESVKEQLQACKDNGIPVVGFDSGVPNAPEGSIYATASTDNSAAAAIAAEQLYADAGFQAKLAAATPEAPINVAVLSQDATSDSIISRTSGFINKLVELVGDDSVKVVGHDKYAKDAASPKVIVNVNVPATTSAADQKTGAEALLGLDNLVAIYGSNENAAGGILAASNDGNDFNKDNGKFKDIIAIGFDAGKTQRVAVENGWFLGSVTQDPYQIGYKAVSLAVDAINGKPAASPIVDTGAKWYNAEALQDPSISELVYE</sequence>
<dbReference type="InterPro" id="IPR025997">
    <property type="entry name" value="SBP_2_dom"/>
</dbReference>
<feature type="chain" id="PRO_5038729270" evidence="5">
    <location>
        <begin position="22"/>
        <end position="384"/>
    </location>
</feature>
<evidence type="ECO:0000256" key="5">
    <source>
        <dbReference type="SAM" id="SignalP"/>
    </source>
</evidence>